<keyword evidence="6" id="KW-0407">Ion channel</keyword>
<feature type="non-terminal residue" evidence="8">
    <location>
        <position position="1"/>
    </location>
</feature>
<keyword evidence="2" id="KW-0677">Repeat</keyword>
<organism evidence="8">
    <name type="scientific">Oikopleura dioica</name>
    <name type="common">Tunicate</name>
    <dbReference type="NCBI Taxonomy" id="34765"/>
    <lineage>
        <taxon>Eukaryota</taxon>
        <taxon>Metazoa</taxon>
        <taxon>Chordata</taxon>
        <taxon>Tunicata</taxon>
        <taxon>Appendicularia</taxon>
        <taxon>Copelata</taxon>
        <taxon>Oikopleuridae</taxon>
        <taxon>Oikopleura</taxon>
    </lineage>
</organism>
<accession>E4Y415</accession>
<name>E4Y415_OIKDI</name>
<keyword evidence="7" id="KW-1133">Transmembrane helix</keyword>
<dbReference type="GO" id="GO:0022857">
    <property type="term" value="F:transmembrane transporter activity"/>
    <property type="evidence" value="ECO:0007669"/>
    <property type="project" value="TreeGrafter"/>
</dbReference>
<proteinExistence type="predicted"/>
<dbReference type="PANTHER" id="PTHR47143">
    <property type="entry name" value="TRANSIENT RECEPTOR POTENTIAL CATION CHANNEL PROTEIN PAINLESS"/>
    <property type="match status" value="1"/>
</dbReference>
<evidence type="ECO:0000256" key="2">
    <source>
        <dbReference type="ARBA" id="ARBA00022737"/>
    </source>
</evidence>
<evidence type="ECO:0008006" key="9">
    <source>
        <dbReference type="Google" id="ProtNLM"/>
    </source>
</evidence>
<keyword evidence="4" id="KW-0406">Ion transport</keyword>
<feature type="transmembrane region" description="Helical" evidence="7">
    <location>
        <begin position="110"/>
        <end position="134"/>
    </location>
</feature>
<evidence type="ECO:0000256" key="6">
    <source>
        <dbReference type="ARBA" id="ARBA00023303"/>
    </source>
</evidence>
<evidence type="ECO:0000256" key="4">
    <source>
        <dbReference type="ARBA" id="ARBA00023065"/>
    </source>
</evidence>
<reference evidence="8" key="1">
    <citation type="journal article" date="2010" name="Science">
        <title>Plasticity of animal genome architecture unmasked by rapid evolution of a pelagic tunicate.</title>
        <authorList>
            <person name="Denoeud F."/>
            <person name="Henriet S."/>
            <person name="Mungpakdee S."/>
            <person name="Aury J.M."/>
            <person name="Da Silva C."/>
            <person name="Brinkmann H."/>
            <person name="Mikhaleva J."/>
            <person name="Olsen L.C."/>
            <person name="Jubin C."/>
            <person name="Canestro C."/>
            <person name="Bouquet J.M."/>
            <person name="Danks G."/>
            <person name="Poulain J."/>
            <person name="Campsteijn C."/>
            <person name="Adamski M."/>
            <person name="Cross I."/>
            <person name="Yadetie F."/>
            <person name="Muffato M."/>
            <person name="Louis A."/>
            <person name="Butcher S."/>
            <person name="Tsagkogeorga G."/>
            <person name="Konrad A."/>
            <person name="Singh S."/>
            <person name="Jensen M.F."/>
            <person name="Cong E.H."/>
            <person name="Eikeseth-Otteraa H."/>
            <person name="Noel B."/>
            <person name="Anthouard V."/>
            <person name="Porcel B.M."/>
            <person name="Kachouri-Lafond R."/>
            <person name="Nishino A."/>
            <person name="Ugolini M."/>
            <person name="Chourrout P."/>
            <person name="Nishida H."/>
            <person name="Aasland R."/>
            <person name="Huzurbazar S."/>
            <person name="Westhof E."/>
            <person name="Delsuc F."/>
            <person name="Lehrach H."/>
            <person name="Reinhardt R."/>
            <person name="Weissenbach J."/>
            <person name="Roy S.W."/>
            <person name="Artiguenave F."/>
            <person name="Postlethwait J.H."/>
            <person name="Manak J.R."/>
            <person name="Thompson E.M."/>
            <person name="Jaillon O."/>
            <person name="Du Pasquier L."/>
            <person name="Boudinot P."/>
            <person name="Liberles D.A."/>
            <person name="Volff J.N."/>
            <person name="Philippe H."/>
            <person name="Lenhard B."/>
            <person name="Roest Crollius H."/>
            <person name="Wincker P."/>
            <person name="Chourrout D."/>
        </authorList>
    </citation>
    <scope>NUCLEOTIDE SEQUENCE [LARGE SCALE GENOMIC DNA]</scope>
</reference>
<evidence type="ECO:0000313" key="8">
    <source>
        <dbReference type="EMBL" id="CBY30413.1"/>
    </source>
</evidence>
<keyword evidence="7" id="KW-0472">Membrane</keyword>
<keyword evidence="7" id="KW-0812">Transmembrane</keyword>
<keyword evidence="1" id="KW-0813">Transport</keyword>
<keyword evidence="5" id="KW-0325">Glycoprotein</keyword>
<evidence type="ECO:0000256" key="3">
    <source>
        <dbReference type="ARBA" id="ARBA00023043"/>
    </source>
</evidence>
<protein>
    <recommendedName>
        <fullName evidence="9">Ion transport domain-containing protein</fullName>
    </recommendedName>
</protein>
<feature type="transmembrane region" description="Helical" evidence="7">
    <location>
        <begin position="30"/>
        <end position="52"/>
    </location>
</feature>
<evidence type="ECO:0000256" key="5">
    <source>
        <dbReference type="ARBA" id="ARBA00023180"/>
    </source>
</evidence>
<dbReference type="EMBL" id="FN654276">
    <property type="protein sequence ID" value="CBY30413.1"/>
    <property type="molecule type" value="Genomic_DNA"/>
</dbReference>
<keyword evidence="3" id="KW-0040">ANK repeat</keyword>
<dbReference type="Gene3D" id="1.10.287.70">
    <property type="match status" value="1"/>
</dbReference>
<dbReference type="AlphaFoldDB" id="E4Y415"/>
<dbReference type="GO" id="GO:0034220">
    <property type="term" value="P:monoatomic ion transmembrane transport"/>
    <property type="evidence" value="ECO:0007669"/>
    <property type="project" value="UniProtKB-KW"/>
</dbReference>
<gene>
    <name evidence="8" type="ORF">GSOID_T00018279001</name>
</gene>
<dbReference type="InterPro" id="IPR052076">
    <property type="entry name" value="TRP_cation_channel"/>
</dbReference>
<evidence type="ECO:0000256" key="7">
    <source>
        <dbReference type="SAM" id="Phobius"/>
    </source>
</evidence>
<dbReference type="PANTHER" id="PTHR47143:SF1">
    <property type="entry name" value="ION_TRANS DOMAIN-CONTAINING PROTEIN"/>
    <property type="match status" value="1"/>
</dbReference>
<dbReference type="GO" id="GO:1902495">
    <property type="term" value="C:transmembrane transporter complex"/>
    <property type="evidence" value="ECO:0007669"/>
    <property type="project" value="TreeGrafter"/>
</dbReference>
<dbReference type="Proteomes" id="UP000011014">
    <property type="component" value="Unassembled WGS sequence"/>
</dbReference>
<evidence type="ECO:0000256" key="1">
    <source>
        <dbReference type="ARBA" id="ARBA00022448"/>
    </source>
</evidence>
<sequence length="262" mass="30025">LSWIMLLVKMQKVPGIGYFVIMFNQIMKTFTSFSILFFLGIVATAILMVIMFQDRQSFSTFFSYLSTCLIFVEKFSWINLFGTPCSSISPEATEENSDCKSFDDLWQNLLIILFTSFIIVMPLVLVNLIAALAIEDIKLISANAIFKKMSTQVKQTLESVYQMPNKYRAELIHIEYLNSVMKTTEETLSKDAFNMETSSGKLTKRAIQELHKKCLEETLSVDALMQNVNRRITAISTHIEDNDAKFNKLELMIDQLLPESKK</sequence>